<keyword evidence="10" id="KW-0239">DNA-directed DNA polymerase</keyword>
<evidence type="ECO:0000256" key="8">
    <source>
        <dbReference type="ARBA" id="ARBA00022833"/>
    </source>
</evidence>
<feature type="compositionally biased region" description="Low complexity" evidence="12">
    <location>
        <begin position="392"/>
        <end position="409"/>
    </location>
</feature>
<dbReference type="InterPro" id="IPR012763">
    <property type="entry name" value="DNA_pol_III_sug/sutau_N"/>
</dbReference>
<dbReference type="PANTHER" id="PTHR11669">
    <property type="entry name" value="REPLICATION FACTOR C / DNA POLYMERASE III GAMMA-TAU SUBUNIT"/>
    <property type="match status" value="1"/>
</dbReference>
<dbReference type="EMBL" id="DVHF01000134">
    <property type="protein sequence ID" value="HIR58118.1"/>
    <property type="molecule type" value="Genomic_DNA"/>
</dbReference>
<evidence type="ECO:0000256" key="2">
    <source>
        <dbReference type="ARBA" id="ARBA00012417"/>
    </source>
</evidence>
<keyword evidence="4 14" id="KW-0548">Nucleotidyltransferase</keyword>
<dbReference type="GO" id="GO:0005524">
    <property type="term" value="F:ATP binding"/>
    <property type="evidence" value="ECO:0007669"/>
    <property type="project" value="UniProtKB-KW"/>
</dbReference>
<dbReference type="Pfam" id="PF12169">
    <property type="entry name" value="DNA_pol3_gamma3"/>
    <property type="match status" value="1"/>
</dbReference>
<reference evidence="14" key="2">
    <citation type="journal article" date="2021" name="PeerJ">
        <title>Extensive microbial diversity within the chicken gut microbiome revealed by metagenomics and culture.</title>
        <authorList>
            <person name="Gilroy R."/>
            <person name="Ravi A."/>
            <person name="Getino M."/>
            <person name="Pursley I."/>
            <person name="Horton D.L."/>
            <person name="Alikhan N.F."/>
            <person name="Baker D."/>
            <person name="Gharbi K."/>
            <person name="Hall N."/>
            <person name="Watson M."/>
            <person name="Adriaenssens E.M."/>
            <person name="Foster-Nyarko E."/>
            <person name="Jarju S."/>
            <person name="Secka A."/>
            <person name="Antonio M."/>
            <person name="Oren A."/>
            <person name="Chaudhuri R.R."/>
            <person name="La Ragione R."/>
            <person name="Hildebrand F."/>
            <person name="Pallen M.J."/>
        </authorList>
    </citation>
    <scope>NUCLEOTIDE SEQUENCE</scope>
    <source>
        <strain evidence="14">ChiSjej1B19-7085</strain>
    </source>
</reference>
<dbReference type="NCBIfam" id="NF004046">
    <property type="entry name" value="PRK05563.1"/>
    <property type="match status" value="1"/>
</dbReference>
<dbReference type="CDD" id="cd18137">
    <property type="entry name" value="HLD_clamp_pol_III_gamma_tau"/>
    <property type="match status" value="1"/>
</dbReference>
<evidence type="ECO:0000256" key="12">
    <source>
        <dbReference type="SAM" id="MobiDB-lite"/>
    </source>
</evidence>
<feature type="compositionally biased region" description="Pro residues" evidence="12">
    <location>
        <begin position="410"/>
        <end position="419"/>
    </location>
</feature>
<evidence type="ECO:0000256" key="9">
    <source>
        <dbReference type="ARBA" id="ARBA00022840"/>
    </source>
</evidence>
<evidence type="ECO:0000256" key="7">
    <source>
        <dbReference type="ARBA" id="ARBA00022741"/>
    </source>
</evidence>
<evidence type="ECO:0000256" key="5">
    <source>
        <dbReference type="ARBA" id="ARBA00022705"/>
    </source>
</evidence>
<dbReference type="Pfam" id="PF22608">
    <property type="entry name" value="DNAX_ATPase_lid"/>
    <property type="match status" value="1"/>
</dbReference>
<evidence type="ECO:0000259" key="13">
    <source>
        <dbReference type="SMART" id="SM00382"/>
    </source>
</evidence>
<dbReference type="Pfam" id="PF13177">
    <property type="entry name" value="DNA_pol3_delta2"/>
    <property type="match status" value="1"/>
</dbReference>
<dbReference type="CDD" id="cd00009">
    <property type="entry name" value="AAA"/>
    <property type="match status" value="1"/>
</dbReference>
<keyword evidence="3 14" id="KW-0808">Transferase</keyword>
<dbReference type="EC" id="2.7.7.7" evidence="2"/>
<evidence type="ECO:0000256" key="3">
    <source>
        <dbReference type="ARBA" id="ARBA00022679"/>
    </source>
</evidence>
<dbReference type="GO" id="GO:0006261">
    <property type="term" value="P:DNA-templated DNA replication"/>
    <property type="evidence" value="ECO:0007669"/>
    <property type="project" value="TreeGrafter"/>
</dbReference>
<evidence type="ECO:0000313" key="15">
    <source>
        <dbReference type="Proteomes" id="UP000886785"/>
    </source>
</evidence>
<dbReference type="PANTHER" id="PTHR11669:SF0">
    <property type="entry name" value="PROTEIN STICHEL-LIKE 2"/>
    <property type="match status" value="1"/>
</dbReference>
<dbReference type="SUPFAM" id="SSF52540">
    <property type="entry name" value="P-loop containing nucleoside triphosphate hydrolases"/>
    <property type="match status" value="1"/>
</dbReference>
<dbReference type="SMART" id="SM00382">
    <property type="entry name" value="AAA"/>
    <property type="match status" value="1"/>
</dbReference>
<comment type="caution">
    <text evidence="14">The sequence shown here is derived from an EMBL/GenBank/DDBJ whole genome shotgun (WGS) entry which is preliminary data.</text>
</comment>
<dbReference type="InterPro" id="IPR045085">
    <property type="entry name" value="HLD_clamp_pol_III_gamma_tau"/>
</dbReference>
<dbReference type="SUPFAM" id="SSF48019">
    <property type="entry name" value="post-AAA+ oligomerization domain-like"/>
    <property type="match status" value="1"/>
</dbReference>
<accession>A0A9D1J292</accession>
<dbReference type="GO" id="GO:0003887">
    <property type="term" value="F:DNA-directed DNA polymerase activity"/>
    <property type="evidence" value="ECO:0007669"/>
    <property type="project" value="UniProtKB-KW"/>
</dbReference>
<evidence type="ECO:0000256" key="1">
    <source>
        <dbReference type="ARBA" id="ARBA00006360"/>
    </source>
</evidence>
<keyword evidence="8" id="KW-0862">Zinc</keyword>
<dbReference type="GO" id="GO:0009360">
    <property type="term" value="C:DNA polymerase III complex"/>
    <property type="evidence" value="ECO:0007669"/>
    <property type="project" value="InterPro"/>
</dbReference>
<reference evidence="14" key="1">
    <citation type="submission" date="2020-10" db="EMBL/GenBank/DDBJ databases">
        <authorList>
            <person name="Gilroy R."/>
        </authorList>
    </citation>
    <scope>NUCLEOTIDE SEQUENCE</scope>
    <source>
        <strain evidence="14">ChiSjej1B19-7085</strain>
    </source>
</reference>
<dbReference type="Gene3D" id="3.40.50.300">
    <property type="entry name" value="P-loop containing nucleotide triphosphate hydrolases"/>
    <property type="match status" value="1"/>
</dbReference>
<comment type="catalytic activity">
    <reaction evidence="11">
        <text>DNA(n) + a 2'-deoxyribonucleoside 5'-triphosphate = DNA(n+1) + diphosphate</text>
        <dbReference type="Rhea" id="RHEA:22508"/>
        <dbReference type="Rhea" id="RHEA-COMP:17339"/>
        <dbReference type="Rhea" id="RHEA-COMP:17340"/>
        <dbReference type="ChEBI" id="CHEBI:33019"/>
        <dbReference type="ChEBI" id="CHEBI:61560"/>
        <dbReference type="ChEBI" id="CHEBI:173112"/>
        <dbReference type="EC" id="2.7.7.7"/>
    </reaction>
</comment>
<gene>
    <name evidence="14" type="primary">dnaX</name>
    <name evidence="14" type="ORF">IAA54_10670</name>
</gene>
<dbReference type="InterPro" id="IPR008921">
    <property type="entry name" value="DNA_pol3_clamp-load_cplx_C"/>
</dbReference>
<keyword evidence="7" id="KW-0547">Nucleotide-binding</keyword>
<dbReference type="FunFam" id="3.40.50.300:FF:000014">
    <property type="entry name" value="DNA polymerase III subunit gamma/tau"/>
    <property type="match status" value="1"/>
</dbReference>
<evidence type="ECO:0000256" key="10">
    <source>
        <dbReference type="ARBA" id="ARBA00022932"/>
    </source>
</evidence>
<keyword evidence="6" id="KW-0479">Metal-binding</keyword>
<organism evidence="14 15">
    <name type="scientific">Candidatus Gallacutalibacter pullicola</name>
    <dbReference type="NCBI Taxonomy" id="2840830"/>
    <lineage>
        <taxon>Bacteria</taxon>
        <taxon>Bacillati</taxon>
        <taxon>Bacillota</taxon>
        <taxon>Clostridia</taxon>
        <taxon>Eubacteriales</taxon>
        <taxon>Candidatus Gallacutalibacter</taxon>
    </lineage>
</organism>
<keyword evidence="5" id="KW-0235">DNA replication</keyword>
<dbReference type="Gene3D" id="1.10.8.60">
    <property type="match status" value="1"/>
</dbReference>
<dbReference type="Proteomes" id="UP000886785">
    <property type="component" value="Unassembled WGS sequence"/>
</dbReference>
<evidence type="ECO:0000313" key="14">
    <source>
        <dbReference type="EMBL" id="HIR58118.1"/>
    </source>
</evidence>
<dbReference type="InterPro" id="IPR027417">
    <property type="entry name" value="P-loop_NTPase"/>
</dbReference>
<dbReference type="InterPro" id="IPR022754">
    <property type="entry name" value="DNA_pol_III_gamma-3"/>
</dbReference>
<proteinExistence type="inferred from homology"/>
<evidence type="ECO:0000256" key="6">
    <source>
        <dbReference type="ARBA" id="ARBA00022723"/>
    </source>
</evidence>
<dbReference type="InterPro" id="IPR050238">
    <property type="entry name" value="DNA_Rep/Repair_Clamp_Loader"/>
</dbReference>
<dbReference type="InterPro" id="IPR003593">
    <property type="entry name" value="AAA+_ATPase"/>
</dbReference>
<comment type="similarity">
    <text evidence="1">Belongs to the DnaX/STICHEL family.</text>
</comment>
<dbReference type="Gene3D" id="1.20.272.10">
    <property type="match status" value="1"/>
</dbReference>
<protein>
    <recommendedName>
        <fullName evidence="2">DNA-directed DNA polymerase</fullName>
        <ecNumber evidence="2">2.7.7.7</ecNumber>
    </recommendedName>
</protein>
<evidence type="ECO:0000256" key="4">
    <source>
        <dbReference type="ARBA" id="ARBA00022695"/>
    </source>
</evidence>
<dbReference type="NCBIfam" id="TIGR02397">
    <property type="entry name" value="dnaX_nterm"/>
    <property type="match status" value="1"/>
</dbReference>
<keyword evidence="9" id="KW-0067">ATP-binding</keyword>
<dbReference type="AlphaFoldDB" id="A0A9D1J292"/>
<dbReference type="GO" id="GO:0046872">
    <property type="term" value="F:metal ion binding"/>
    <property type="evidence" value="ECO:0007669"/>
    <property type="project" value="UniProtKB-KW"/>
</dbReference>
<dbReference type="GO" id="GO:0003677">
    <property type="term" value="F:DNA binding"/>
    <property type="evidence" value="ECO:0007669"/>
    <property type="project" value="InterPro"/>
</dbReference>
<feature type="region of interest" description="Disordered" evidence="12">
    <location>
        <begin position="380"/>
        <end position="444"/>
    </location>
</feature>
<feature type="domain" description="AAA+ ATPase" evidence="13">
    <location>
        <begin position="36"/>
        <end position="178"/>
    </location>
</feature>
<sequence>MYQVLYRKYRPKVFADVVGQPQVTVTLKNELTAGRISHAYLFTGSRGTGKTTCAKILAKAVNCLSPVDGDPCGECEICRGIDSGAVMDIVEIDAASNNGVENIRTLREEANFTPAAAKYRVYIIDEVHMLSIGAFNALLKTLEEPPAHVVFILATTEVHKIPATILSRCQRFDFRRIPPEDVAARLDFVTKQENGEIDPDGALMIARLSDGALRDALSLLDQCLGRDRHVTAEVVRQTAGLVGRDHLFALSAAIHEGNSAAALEQIDGLHNASKDMSRLCEELSSHYRDMMLVKTMKDPRTVLAVTDGELEALTKQALATPLPEILHCLDAFQRTLERMYRGGNRRTEMEMTLLRLCTPELDTSLDALLRRVSALEHGSPALRGQTAAPERASGQAGSAPSPAVQAASLPEPPPPPADPPASFSGEARQVSAPSRPEPPVTASSAEEIQANAQRLDVWPEILQVLSGYSKAISSAFTGSCAYVSGDYVLIDAKDMAFELLRRSAQRDKMRDAIRQVTGRVYKLGPYKKQQKEEKSDPLAQLAGLAEQAGIEVIKK</sequence>
<name>A0A9D1J292_9FIRM</name>
<evidence type="ECO:0000256" key="11">
    <source>
        <dbReference type="ARBA" id="ARBA00049244"/>
    </source>
</evidence>